<feature type="compositionally biased region" description="Basic and acidic residues" evidence="1">
    <location>
        <begin position="142"/>
        <end position="157"/>
    </location>
</feature>
<dbReference type="AlphaFoldDB" id="A0A195BXR0"/>
<protein>
    <submittedName>
        <fullName evidence="2">Uncharacterized protein</fullName>
    </submittedName>
</protein>
<feature type="region of interest" description="Disordered" evidence="1">
    <location>
        <begin position="52"/>
        <end position="83"/>
    </location>
</feature>
<sequence>MYGENYGLTKRWARGRRCARKKLESRKSEGYRREGEYKARYASQAAVIVGDAGRSERKPLPSLPRSSSFLPSQGNKNVVDGGGCRCGEATVRTRRVYLSCFYRLTRTSGPGYEDEEDVDDDDGEDDGEDEDEDENDDDGDEEKARNKVGEGRTTAEW</sequence>
<organism evidence="2 3">
    <name type="scientific">Atta colombica</name>
    <dbReference type="NCBI Taxonomy" id="520822"/>
    <lineage>
        <taxon>Eukaryota</taxon>
        <taxon>Metazoa</taxon>
        <taxon>Ecdysozoa</taxon>
        <taxon>Arthropoda</taxon>
        <taxon>Hexapoda</taxon>
        <taxon>Insecta</taxon>
        <taxon>Pterygota</taxon>
        <taxon>Neoptera</taxon>
        <taxon>Endopterygota</taxon>
        <taxon>Hymenoptera</taxon>
        <taxon>Apocrita</taxon>
        <taxon>Aculeata</taxon>
        <taxon>Formicoidea</taxon>
        <taxon>Formicidae</taxon>
        <taxon>Myrmicinae</taxon>
        <taxon>Atta</taxon>
    </lineage>
</organism>
<feature type="compositionally biased region" description="Low complexity" evidence="1">
    <location>
        <begin position="63"/>
        <end position="72"/>
    </location>
</feature>
<dbReference type="EMBL" id="KQ976398">
    <property type="protein sequence ID" value="KYM92731.1"/>
    <property type="molecule type" value="Genomic_DNA"/>
</dbReference>
<evidence type="ECO:0000256" key="1">
    <source>
        <dbReference type="SAM" id="MobiDB-lite"/>
    </source>
</evidence>
<dbReference type="Proteomes" id="UP000078540">
    <property type="component" value="Unassembled WGS sequence"/>
</dbReference>
<proteinExistence type="predicted"/>
<keyword evidence="3" id="KW-1185">Reference proteome</keyword>
<evidence type="ECO:0000313" key="2">
    <source>
        <dbReference type="EMBL" id="KYM92731.1"/>
    </source>
</evidence>
<reference evidence="2 3" key="1">
    <citation type="submission" date="2015-09" db="EMBL/GenBank/DDBJ databases">
        <title>Atta colombica WGS genome.</title>
        <authorList>
            <person name="Nygaard S."/>
            <person name="Hu H."/>
            <person name="Boomsma J."/>
            <person name="Zhang G."/>
        </authorList>
    </citation>
    <scope>NUCLEOTIDE SEQUENCE [LARGE SCALE GENOMIC DNA]</scope>
    <source>
        <strain evidence="2">Treedump-2</strain>
        <tissue evidence="2">Whole body</tissue>
    </source>
</reference>
<accession>A0A195BXR0</accession>
<name>A0A195BXR0_9HYME</name>
<feature type="region of interest" description="Disordered" evidence="1">
    <location>
        <begin position="106"/>
        <end position="157"/>
    </location>
</feature>
<gene>
    <name evidence="2" type="ORF">ALC53_00668</name>
</gene>
<evidence type="ECO:0000313" key="3">
    <source>
        <dbReference type="Proteomes" id="UP000078540"/>
    </source>
</evidence>
<feature type="compositionally biased region" description="Acidic residues" evidence="1">
    <location>
        <begin position="112"/>
        <end position="141"/>
    </location>
</feature>